<protein>
    <recommendedName>
        <fullName evidence="1">NACHT-NTPase and P-loop NTPases N-terminal domain-containing protein</fullName>
    </recommendedName>
</protein>
<evidence type="ECO:0000313" key="3">
    <source>
        <dbReference type="Proteomes" id="UP000574317"/>
    </source>
</evidence>
<accession>A0A8H5N6Q8</accession>
<dbReference type="AlphaFoldDB" id="A0A8H5N6Q8"/>
<proteinExistence type="predicted"/>
<dbReference type="Pfam" id="PF17107">
    <property type="entry name" value="SesA"/>
    <property type="match status" value="1"/>
</dbReference>
<sequence length="224" mass="24823">MSKVEITKLEALRALDTVIFVLGRAIHSCCIGEDASGIPKAFCVLENYLLVTKQVFISGQSVLESRKDETEQMRELYPIIKHVADEGCLQLRAIQRLFDAVTQEGDKLERYTSAVRNGDGKKVETIMLELLTNTTLVAVEPIVCQEHIEALQRALEDVKKLPPSLEEDRSASVVLNNSGPGNQFYHGGRGNQNHCSGGFQVNGDNQNATYTYTEKAKANEHSDK</sequence>
<evidence type="ECO:0000313" key="2">
    <source>
        <dbReference type="EMBL" id="KAF5554737.1"/>
    </source>
</evidence>
<reference evidence="2 3" key="1">
    <citation type="submission" date="2020-05" db="EMBL/GenBank/DDBJ databases">
        <title>Identification and distribution of gene clusters putatively required for synthesis of sphingolipid metabolism inhibitors in phylogenetically diverse species of the filamentous fungus Fusarium.</title>
        <authorList>
            <person name="Kim H.-S."/>
            <person name="Busman M."/>
            <person name="Brown D.W."/>
            <person name="Divon H."/>
            <person name="Uhlig S."/>
            <person name="Proctor R.H."/>
        </authorList>
    </citation>
    <scope>NUCLEOTIDE SEQUENCE [LARGE SCALE GENOMIC DNA]</scope>
    <source>
        <strain evidence="2 3">NRRL 25196</strain>
    </source>
</reference>
<dbReference type="InterPro" id="IPR031352">
    <property type="entry name" value="SesA"/>
</dbReference>
<dbReference type="Proteomes" id="UP000574317">
    <property type="component" value="Unassembled WGS sequence"/>
</dbReference>
<organism evidence="2 3">
    <name type="scientific">Fusarium napiforme</name>
    <dbReference type="NCBI Taxonomy" id="42672"/>
    <lineage>
        <taxon>Eukaryota</taxon>
        <taxon>Fungi</taxon>
        <taxon>Dikarya</taxon>
        <taxon>Ascomycota</taxon>
        <taxon>Pezizomycotina</taxon>
        <taxon>Sordariomycetes</taxon>
        <taxon>Hypocreomycetidae</taxon>
        <taxon>Hypocreales</taxon>
        <taxon>Nectriaceae</taxon>
        <taxon>Fusarium</taxon>
        <taxon>Fusarium fujikuroi species complex</taxon>
    </lineage>
</organism>
<name>A0A8H5N6Q8_9HYPO</name>
<keyword evidence="3" id="KW-1185">Reference proteome</keyword>
<gene>
    <name evidence="2" type="ORF">FNAPI_6333</name>
</gene>
<evidence type="ECO:0000259" key="1">
    <source>
        <dbReference type="Pfam" id="PF17107"/>
    </source>
</evidence>
<dbReference type="EMBL" id="JAAOAO010000230">
    <property type="protein sequence ID" value="KAF5554737.1"/>
    <property type="molecule type" value="Genomic_DNA"/>
</dbReference>
<comment type="caution">
    <text evidence="2">The sequence shown here is derived from an EMBL/GenBank/DDBJ whole genome shotgun (WGS) entry which is preliminary data.</text>
</comment>
<feature type="domain" description="NACHT-NTPase and P-loop NTPases N-terminal" evidence="1">
    <location>
        <begin position="17"/>
        <end position="135"/>
    </location>
</feature>